<accession>A0AA36B7K0</accession>
<reference evidence="1" key="1">
    <citation type="submission" date="2023-08" db="EMBL/GenBank/DDBJ databases">
        <authorList>
            <person name="Alioto T."/>
            <person name="Alioto T."/>
            <person name="Gomez Garrido J."/>
        </authorList>
    </citation>
    <scope>NUCLEOTIDE SEQUENCE</scope>
</reference>
<proteinExistence type="predicted"/>
<dbReference type="AlphaFoldDB" id="A0AA36B7K0"/>
<evidence type="ECO:0000313" key="1">
    <source>
        <dbReference type="EMBL" id="CAI9729325.1"/>
    </source>
</evidence>
<name>A0AA36B7K0_OCTVU</name>
<evidence type="ECO:0000313" key="2">
    <source>
        <dbReference type="Proteomes" id="UP001162480"/>
    </source>
</evidence>
<dbReference type="EMBL" id="OX597823">
    <property type="protein sequence ID" value="CAI9729325.1"/>
    <property type="molecule type" value="Genomic_DNA"/>
</dbReference>
<gene>
    <name evidence="1" type="ORF">OCTVUL_1B009903</name>
</gene>
<dbReference type="Proteomes" id="UP001162480">
    <property type="component" value="Chromosome 10"/>
</dbReference>
<sequence>MCLHYTPRNTPYLVGPTMSKSMFSAISADVTPQSRAGSTQAPTIVTTTVISTVGKNLTKSLQIRDINGFDLTPLDKPITNSATSAHLRRLGASVVIGGS</sequence>
<protein>
    <submittedName>
        <fullName evidence="1">Uncharacterized protein</fullName>
    </submittedName>
</protein>
<keyword evidence="2" id="KW-1185">Reference proteome</keyword>
<organism evidence="1 2">
    <name type="scientific">Octopus vulgaris</name>
    <name type="common">Common octopus</name>
    <dbReference type="NCBI Taxonomy" id="6645"/>
    <lineage>
        <taxon>Eukaryota</taxon>
        <taxon>Metazoa</taxon>
        <taxon>Spiralia</taxon>
        <taxon>Lophotrochozoa</taxon>
        <taxon>Mollusca</taxon>
        <taxon>Cephalopoda</taxon>
        <taxon>Coleoidea</taxon>
        <taxon>Octopodiformes</taxon>
        <taxon>Octopoda</taxon>
        <taxon>Incirrata</taxon>
        <taxon>Octopodidae</taxon>
        <taxon>Octopus</taxon>
    </lineage>
</organism>